<dbReference type="Proteomes" id="UP000011723">
    <property type="component" value="Chromosome"/>
</dbReference>
<dbReference type="HOGENOM" id="CLU_717119_0_0_11"/>
<dbReference type="AlphaFoldDB" id="M1MZJ4"/>
<evidence type="ECO:0000313" key="2">
    <source>
        <dbReference type="Proteomes" id="UP000011723"/>
    </source>
</evidence>
<dbReference type="RefSeq" id="WP_015401545.1">
    <property type="nucleotide sequence ID" value="NC_020302.1"/>
</dbReference>
<dbReference type="PATRIC" id="fig|1121362.3.peg.2156"/>
<name>M1MZJ4_9CORY</name>
<sequence length="385" mass="41764">MSHADHEPADLILVEGADGILAIGTASQLDEWEASAGNSGAGRAIRSGNPDARTRELAGELLPAATEVATSFLRRRSASSSGEIRLLTRGADGRYTSSTLLSPAQLAGLTRLNPQLLVVQAAVTAVSSALGEIRESLDEVREGVEELLRAADAEQLGDVYGRHRILVRMVGDLADGHRLTTTDWEAIAGLGPGLEVGTEKLRRHLLGQLSTLTVDASPRARAKALRRMVGTGRMGDLLKLLVTAEETLALYQRLRLERVHDREPGAVEQTVASIRRILDENLVLDTQLAVELRRILNDVAVLRPAEGWDVLTRRSLDAHRAQLAADVEEFLSHRQAQAERWELADSARVRDAVHHYRGRAGAIGRAGRRGVAKGLNTLARRIDPT</sequence>
<dbReference type="eggNOG" id="ENOG502ZUJC">
    <property type="taxonomic scope" value="Bacteria"/>
</dbReference>
<dbReference type="STRING" id="1121362.A605_10645"/>
<protein>
    <submittedName>
        <fullName evidence="1">Uncharacterized protein</fullName>
    </submittedName>
</protein>
<dbReference type="KEGG" id="chn:A605_10645"/>
<dbReference type="EMBL" id="CP003697">
    <property type="protein sequence ID" value="AGF73129.1"/>
    <property type="molecule type" value="Genomic_DNA"/>
</dbReference>
<accession>M1MZJ4</accession>
<keyword evidence="2" id="KW-1185">Reference proteome</keyword>
<dbReference type="OrthoDB" id="4456572at2"/>
<reference evidence="1 2" key="1">
    <citation type="journal article" date="2012" name="Stand. Genomic Sci.">
        <title>Genome sequence of the halotolerant bacterium Corynebacterium halotolerans type strain YIM 70093(T) (= DSM 44683(T)).</title>
        <authorList>
            <person name="Ruckert C."/>
            <person name="Albersmeier A."/>
            <person name="Al-Dilaimi A."/>
            <person name="Niehaus K."/>
            <person name="Szczepanowski R."/>
            <person name="Kalinowski J."/>
        </authorList>
    </citation>
    <scope>NUCLEOTIDE SEQUENCE [LARGE SCALE GENOMIC DNA]</scope>
    <source>
        <strain evidence="1">YIM 70093</strain>
    </source>
</reference>
<evidence type="ECO:0000313" key="1">
    <source>
        <dbReference type="EMBL" id="AGF73129.1"/>
    </source>
</evidence>
<proteinExistence type="predicted"/>
<gene>
    <name evidence="1" type="ORF">A605_10645</name>
</gene>
<organism evidence="1 2">
    <name type="scientific">Corynebacterium halotolerans YIM 70093 = DSM 44683</name>
    <dbReference type="NCBI Taxonomy" id="1121362"/>
    <lineage>
        <taxon>Bacteria</taxon>
        <taxon>Bacillati</taxon>
        <taxon>Actinomycetota</taxon>
        <taxon>Actinomycetes</taxon>
        <taxon>Mycobacteriales</taxon>
        <taxon>Corynebacteriaceae</taxon>
        <taxon>Corynebacterium</taxon>
    </lineage>
</organism>